<feature type="compositionally biased region" description="Basic residues" evidence="1">
    <location>
        <begin position="18"/>
        <end position="33"/>
    </location>
</feature>
<dbReference type="Gene3D" id="3.40.50.280">
    <property type="entry name" value="Cobalamin-binding domain"/>
    <property type="match status" value="1"/>
</dbReference>
<feature type="region of interest" description="Disordered" evidence="1">
    <location>
        <begin position="1"/>
        <end position="84"/>
    </location>
</feature>
<dbReference type="GO" id="GO:0046872">
    <property type="term" value="F:metal ion binding"/>
    <property type="evidence" value="ECO:0007669"/>
    <property type="project" value="InterPro"/>
</dbReference>
<dbReference type="Proteomes" id="UP000643207">
    <property type="component" value="Unassembled WGS sequence"/>
</dbReference>
<dbReference type="EMBL" id="JAERRA010000001">
    <property type="protein sequence ID" value="MBL0719262.1"/>
    <property type="molecule type" value="Genomic_DNA"/>
</dbReference>
<dbReference type="AlphaFoldDB" id="A0A9X0XBP7"/>
<evidence type="ECO:0000259" key="2">
    <source>
        <dbReference type="PROSITE" id="PS51332"/>
    </source>
</evidence>
<protein>
    <submittedName>
        <fullName evidence="3">Cobalamin B12-binding domain-containing protein</fullName>
    </submittedName>
</protein>
<dbReference type="InterPro" id="IPR006158">
    <property type="entry name" value="Cobalamin-bd"/>
</dbReference>
<dbReference type="RefSeq" id="WP_201824514.1">
    <property type="nucleotide sequence ID" value="NZ_JAERRA010000001.1"/>
</dbReference>
<dbReference type="Pfam" id="PF02310">
    <property type="entry name" value="B12-binding"/>
    <property type="match status" value="1"/>
</dbReference>
<name>A0A9X0XBP7_9BURK</name>
<feature type="domain" description="B12-binding" evidence="2">
    <location>
        <begin position="220"/>
        <end position="352"/>
    </location>
</feature>
<feature type="compositionally biased region" description="Basic and acidic residues" evidence="1">
    <location>
        <begin position="1"/>
        <end position="12"/>
    </location>
</feature>
<gene>
    <name evidence="3" type="ORF">JI742_05095</name>
</gene>
<keyword evidence="4" id="KW-1185">Reference proteome</keyword>
<dbReference type="InterPro" id="IPR036594">
    <property type="entry name" value="Meth_synthase_dom"/>
</dbReference>
<reference evidence="3 4" key="1">
    <citation type="submission" date="2021-01" db="EMBL/GenBank/DDBJ databases">
        <title>Piscinibacter sp. Jin2 Genome sequencing and assembly.</title>
        <authorList>
            <person name="Kim I."/>
        </authorList>
    </citation>
    <scope>NUCLEOTIDE SEQUENCE [LARGE SCALE GENOMIC DNA]</scope>
    <source>
        <strain evidence="3 4">Jin2</strain>
    </source>
</reference>
<dbReference type="GO" id="GO:0031419">
    <property type="term" value="F:cobalamin binding"/>
    <property type="evidence" value="ECO:0007669"/>
    <property type="project" value="InterPro"/>
</dbReference>
<evidence type="ECO:0000256" key="1">
    <source>
        <dbReference type="SAM" id="MobiDB-lite"/>
    </source>
</evidence>
<organism evidence="3 4">
    <name type="scientific">Aquariibacter lacus</name>
    <dbReference type="NCBI Taxonomy" id="2801332"/>
    <lineage>
        <taxon>Bacteria</taxon>
        <taxon>Pseudomonadati</taxon>
        <taxon>Pseudomonadota</taxon>
        <taxon>Betaproteobacteria</taxon>
        <taxon>Burkholderiales</taxon>
        <taxon>Sphaerotilaceae</taxon>
        <taxon>Aquariibacter</taxon>
    </lineage>
</organism>
<evidence type="ECO:0000313" key="3">
    <source>
        <dbReference type="EMBL" id="MBL0719262.1"/>
    </source>
</evidence>
<dbReference type="InterPro" id="IPR003759">
    <property type="entry name" value="Cbl-bd_cap"/>
</dbReference>
<dbReference type="Gene3D" id="1.10.1240.10">
    <property type="entry name" value="Methionine synthase domain"/>
    <property type="match status" value="1"/>
</dbReference>
<sequence length="354" mass="38564">MVPSWRTERDVPPARATRPGKVRTSARGRRQAHARGGSLERARAQQAQALPLTRSRRRANRSSSEHSNGGQPLAAEPLLPDCEDAAPDSSVRLATLVRTIETHIVPRLMLTHQRGPRPVAPTRLRKLAPPALEEVEGLAQALIDADVGAACRLIEKARLVGYSPESLLLEWLAPAARRLGIWWAEDRCDFTQVTIGMWRAQNLLWDLKPAFQQARGGSVDRSIVLVTAPRAQHSFGVSMLSEFFRRAGWRVDSDAIESYESLQQRVSDQWFDVLGLSIGSERELQGLPSVIISLREASMNPELVVLVGGSIFLDDPGRALILGADGTAASAPAAVALAERLVATLTELACGPLL</sequence>
<accession>A0A9X0XBP7</accession>
<dbReference type="PROSITE" id="PS51332">
    <property type="entry name" value="B12_BINDING"/>
    <property type="match status" value="1"/>
</dbReference>
<dbReference type="InterPro" id="IPR036724">
    <property type="entry name" value="Cobalamin-bd_sf"/>
</dbReference>
<proteinExistence type="predicted"/>
<dbReference type="Pfam" id="PF02607">
    <property type="entry name" value="B12-binding_2"/>
    <property type="match status" value="1"/>
</dbReference>
<dbReference type="SUPFAM" id="SSF52242">
    <property type="entry name" value="Cobalamin (vitamin B12)-binding domain"/>
    <property type="match status" value="1"/>
</dbReference>
<comment type="caution">
    <text evidence="3">The sequence shown here is derived from an EMBL/GenBank/DDBJ whole genome shotgun (WGS) entry which is preliminary data.</text>
</comment>
<evidence type="ECO:0000313" key="4">
    <source>
        <dbReference type="Proteomes" id="UP000643207"/>
    </source>
</evidence>